<accession>A0ABS5NWJ0</accession>
<organism evidence="2 3">
    <name type="scientific">Cytobacillus citreus</name>
    <dbReference type="NCBI Taxonomy" id="2833586"/>
    <lineage>
        <taxon>Bacteria</taxon>
        <taxon>Bacillati</taxon>
        <taxon>Bacillota</taxon>
        <taxon>Bacilli</taxon>
        <taxon>Bacillales</taxon>
        <taxon>Bacillaceae</taxon>
        <taxon>Cytobacillus</taxon>
    </lineage>
</organism>
<dbReference type="RefSeq" id="WP_213103647.1">
    <property type="nucleotide sequence ID" value="NZ_JAGYPM010000004.1"/>
</dbReference>
<reference evidence="2 3" key="1">
    <citation type="submission" date="2021-05" db="EMBL/GenBank/DDBJ databases">
        <title>Novel Bacillus species.</title>
        <authorList>
            <person name="Liu G."/>
        </authorList>
    </citation>
    <scope>NUCLEOTIDE SEQUENCE [LARGE SCALE GENOMIC DNA]</scope>
    <source>
        <strain evidence="2 3">FJAT-49705</strain>
    </source>
</reference>
<comment type="caution">
    <text evidence="2">The sequence shown here is derived from an EMBL/GenBank/DDBJ whole genome shotgun (WGS) entry which is preliminary data.</text>
</comment>
<dbReference type="Pfam" id="PF20229">
    <property type="entry name" value="ChrB_N"/>
    <property type="match status" value="1"/>
</dbReference>
<dbReference type="Proteomes" id="UP000681027">
    <property type="component" value="Unassembled WGS sequence"/>
</dbReference>
<dbReference type="EMBL" id="JAGYPM010000004">
    <property type="protein sequence ID" value="MBS4192210.1"/>
    <property type="molecule type" value="Genomic_DNA"/>
</dbReference>
<protein>
    <recommendedName>
        <fullName evidence="1">ChrB N-terminal domain-containing protein</fullName>
    </recommendedName>
</protein>
<keyword evidence="3" id="KW-1185">Reference proteome</keyword>
<name>A0ABS5NWJ0_9BACI</name>
<evidence type="ECO:0000259" key="1">
    <source>
        <dbReference type="Pfam" id="PF20229"/>
    </source>
</evidence>
<proteinExistence type="predicted"/>
<evidence type="ECO:0000313" key="3">
    <source>
        <dbReference type="Proteomes" id="UP000681027"/>
    </source>
</evidence>
<sequence>MPELHWIIFSYKIPAEPSSVRVRVWRNLKTLGVHYIQQSVCITPYRDELIKKLKKLELLIAENGGETTILKIEKLSAQSEALILSEFNKERMIEYTEFIQEANKFLAEIENESNKANFSFSEIEENEVELRRLKKWLLLIKSRDYFSCELQDKSVALFEECNFAFERFTNNVYKQEGILEG</sequence>
<feature type="domain" description="ChrB N-terminal" evidence="1">
    <location>
        <begin position="21"/>
        <end position="176"/>
    </location>
</feature>
<gene>
    <name evidence="2" type="ORF">KHA94_18755</name>
</gene>
<evidence type="ECO:0000313" key="2">
    <source>
        <dbReference type="EMBL" id="MBS4192210.1"/>
    </source>
</evidence>
<dbReference type="InterPro" id="IPR046858">
    <property type="entry name" value="ChrB_N"/>
</dbReference>